<comment type="similarity">
    <text evidence="1">Belongs to the 'phage' integrase family.</text>
</comment>
<dbReference type="Gene3D" id="1.10.150.130">
    <property type="match status" value="1"/>
</dbReference>
<evidence type="ECO:0000256" key="5">
    <source>
        <dbReference type="PROSITE-ProRule" id="PRU01248"/>
    </source>
</evidence>
<evidence type="ECO:0000256" key="2">
    <source>
        <dbReference type="ARBA" id="ARBA00022908"/>
    </source>
</evidence>
<name>A0AA42L1B7_9BURK</name>
<dbReference type="AlphaFoldDB" id="A0AA42L1B7"/>
<dbReference type="InterPro" id="IPR013762">
    <property type="entry name" value="Integrase-like_cat_sf"/>
</dbReference>
<keyword evidence="2" id="KW-0229">DNA integration</keyword>
<dbReference type="CDD" id="cd00801">
    <property type="entry name" value="INT_P4_C"/>
    <property type="match status" value="1"/>
</dbReference>
<dbReference type="Pfam" id="PF22022">
    <property type="entry name" value="Phage_int_M"/>
    <property type="match status" value="1"/>
</dbReference>
<keyword evidence="4" id="KW-0233">DNA recombination</keyword>
<dbReference type="InterPro" id="IPR010998">
    <property type="entry name" value="Integrase_recombinase_N"/>
</dbReference>
<evidence type="ECO:0000256" key="4">
    <source>
        <dbReference type="ARBA" id="ARBA00023172"/>
    </source>
</evidence>
<dbReference type="InterPro" id="IPR053876">
    <property type="entry name" value="Phage_int_M"/>
</dbReference>
<comment type="caution">
    <text evidence="8">The sequence shown here is derived from an EMBL/GenBank/DDBJ whole genome shotgun (WGS) entry which is preliminary data.</text>
</comment>
<gene>
    <name evidence="8" type="ORF">N7330_19705</name>
</gene>
<dbReference type="RefSeq" id="WP_279849367.1">
    <property type="nucleotide sequence ID" value="NZ_JAOCET010000001.1"/>
</dbReference>
<dbReference type="InterPro" id="IPR025166">
    <property type="entry name" value="Integrase_DNA_bind_dom"/>
</dbReference>
<dbReference type="SUPFAM" id="SSF56349">
    <property type="entry name" value="DNA breaking-rejoining enzymes"/>
    <property type="match status" value="1"/>
</dbReference>
<dbReference type="GO" id="GO:0006310">
    <property type="term" value="P:DNA recombination"/>
    <property type="evidence" value="ECO:0007669"/>
    <property type="project" value="UniProtKB-KW"/>
</dbReference>
<evidence type="ECO:0000313" key="8">
    <source>
        <dbReference type="EMBL" id="MDH0365237.1"/>
    </source>
</evidence>
<dbReference type="Proteomes" id="UP001158297">
    <property type="component" value="Unassembled WGS sequence"/>
</dbReference>
<evidence type="ECO:0000256" key="3">
    <source>
        <dbReference type="ARBA" id="ARBA00023125"/>
    </source>
</evidence>
<dbReference type="InterPro" id="IPR044068">
    <property type="entry name" value="CB"/>
</dbReference>
<dbReference type="GO" id="GO:0015074">
    <property type="term" value="P:DNA integration"/>
    <property type="evidence" value="ECO:0007669"/>
    <property type="project" value="UniProtKB-KW"/>
</dbReference>
<proteinExistence type="inferred from homology"/>
<evidence type="ECO:0000256" key="1">
    <source>
        <dbReference type="ARBA" id="ARBA00008857"/>
    </source>
</evidence>
<dbReference type="Gene3D" id="3.30.160.390">
    <property type="entry name" value="Integrase, DNA-binding domain"/>
    <property type="match status" value="1"/>
</dbReference>
<evidence type="ECO:0000259" key="7">
    <source>
        <dbReference type="PROSITE" id="PS51900"/>
    </source>
</evidence>
<dbReference type="PROSITE" id="PS51898">
    <property type="entry name" value="TYR_RECOMBINASE"/>
    <property type="match status" value="1"/>
</dbReference>
<feature type="domain" description="Tyr recombinase" evidence="6">
    <location>
        <begin position="205"/>
        <end position="396"/>
    </location>
</feature>
<accession>A0AA42L1B7</accession>
<organism evidence="8 9">
    <name type="scientific">Comamonas aquatica</name>
    <dbReference type="NCBI Taxonomy" id="225991"/>
    <lineage>
        <taxon>Bacteria</taxon>
        <taxon>Pseudomonadati</taxon>
        <taxon>Pseudomonadota</taxon>
        <taxon>Betaproteobacteria</taxon>
        <taxon>Burkholderiales</taxon>
        <taxon>Comamonadaceae</taxon>
        <taxon>Comamonas</taxon>
    </lineage>
</organism>
<evidence type="ECO:0000313" key="9">
    <source>
        <dbReference type="Proteomes" id="UP001158297"/>
    </source>
</evidence>
<keyword evidence="3 5" id="KW-0238">DNA-binding</keyword>
<sequence>MLTEKECKNATCPADRKRARFTDASGLYLEVSPTGSKRWFLKIYGDGKESRLALGSYPSVSLSAARLARDRVKVGKAEGVDPIEARRQAKKKTETVESTSTFKAIANEWFGKQRKMWSETHADRCYRQLERDLFPLLGGIGIEEIKAPKLLEAIRFIEKRGAYETASRALMLCGQVWRYAVASGIIERDITVDLKGALTPYRGKHFAAIVDPEEFGKLLIAIDNYHGGVVVKSALRLAPLVFQRPGELRGARWEEVNFDESMWTIPAQRMKRGVHGKEYGDPHIVPLSKQALEIFKFLYAYTGNGEFCFPSPKSKERPISENSVRTALLALGYSSDRHTWHGFRASARTMLDEQLEVDILVIESQLAHAVKDANGRAYNRTKYIKQRSAMMQSWADYLDTLKSKE</sequence>
<reference evidence="8" key="1">
    <citation type="submission" date="2022-09" db="EMBL/GenBank/DDBJ databases">
        <title>Intensive care unit water sources are persistently colonized with multi-drug resistant bacteria and are the site of extensive horizontal gene transfer of antibiotic resistance genes.</title>
        <authorList>
            <person name="Diorio-Toth L."/>
        </authorList>
    </citation>
    <scope>NUCLEOTIDE SEQUENCE</scope>
    <source>
        <strain evidence="8">GD04130</strain>
    </source>
</reference>
<dbReference type="Pfam" id="PF00589">
    <property type="entry name" value="Phage_integrase"/>
    <property type="match status" value="1"/>
</dbReference>
<dbReference type="PROSITE" id="PS51900">
    <property type="entry name" value="CB"/>
    <property type="match status" value="1"/>
</dbReference>
<dbReference type="InterPro" id="IPR011010">
    <property type="entry name" value="DNA_brk_join_enz"/>
</dbReference>
<dbReference type="Gene3D" id="1.10.443.10">
    <property type="entry name" value="Intergrase catalytic core"/>
    <property type="match status" value="1"/>
</dbReference>
<dbReference type="PANTHER" id="PTHR30629">
    <property type="entry name" value="PROPHAGE INTEGRASE"/>
    <property type="match status" value="1"/>
</dbReference>
<feature type="domain" description="Core-binding (CB)" evidence="7">
    <location>
        <begin position="100"/>
        <end position="181"/>
    </location>
</feature>
<dbReference type="EMBL" id="JAODZU010000051">
    <property type="protein sequence ID" value="MDH0365237.1"/>
    <property type="molecule type" value="Genomic_DNA"/>
</dbReference>
<evidence type="ECO:0000259" key="6">
    <source>
        <dbReference type="PROSITE" id="PS51898"/>
    </source>
</evidence>
<protein>
    <submittedName>
        <fullName evidence="8">Integrase arm-type DNA-binding domain-containing protein</fullName>
    </submittedName>
</protein>
<dbReference type="InterPro" id="IPR002104">
    <property type="entry name" value="Integrase_catalytic"/>
</dbReference>
<dbReference type="PANTHER" id="PTHR30629:SF2">
    <property type="entry name" value="PROPHAGE INTEGRASE INTS-RELATED"/>
    <property type="match status" value="1"/>
</dbReference>
<dbReference type="GO" id="GO:0003677">
    <property type="term" value="F:DNA binding"/>
    <property type="evidence" value="ECO:0007669"/>
    <property type="project" value="UniProtKB-UniRule"/>
</dbReference>
<dbReference type="InterPro" id="IPR050808">
    <property type="entry name" value="Phage_Integrase"/>
</dbReference>
<dbReference type="Pfam" id="PF13356">
    <property type="entry name" value="Arm-DNA-bind_3"/>
    <property type="match status" value="1"/>
</dbReference>
<dbReference type="InterPro" id="IPR038488">
    <property type="entry name" value="Integrase_DNA-bd_sf"/>
</dbReference>